<evidence type="ECO:0000313" key="5">
    <source>
        <dbReference type="EMBL" id="MBB4285419.1"/>
    </source>
</evidence>
<evidence type="ECO:0000256" key="1">
    <source>
        <dbReference type="ARBA" id="ARBA00022741"/>
    </source>
</evidence>
<gene>
    <name evidence="5" type="ORF">GGD88_001137</name>
</gene>
<proteinExistence type="predicted"/>
<reference evidence="5 6" key="1">
    <citation type="submission" date="2020-08" db="EMBL/GenBank/DDBJ databases">
        <title>Genome sequencing of Purple Non-Sulfur Bacteria from various extreme environments.</title>
        <authorList>
            <person name="Mayer M."/>
        </authorList>
    </citation>
    <scope>NUCLEOTIDE SEQUENCE [LARGE SCALE GENOMIC DNA]</scope>
    <source>
        <strain evidence="5 6">JA135</strain>
    </source>
</reference>
<dbReference type="RefSeq" id="WP_246423591.1">
    <property type="nucleotide sequence ID" value="NZ_JACIGI010000007.1"/>
</dbReference>
<keyword evidence="6" id="KW-1185">Reference proteome</keyword>
<organism evidence="5 6">
    <name type="scientific">Roseospira goensis</name>
    <dbReference type="NCBI Taxonomy" id="391922"/>
    <lineage>
        <taxon>Bacteria</taxon>
        <taxon>Pseudomonadati</taxon>
        <taxon>Pseudomonadota</taxon>
        <taxon>Alphaproteobacteria</taxon>
        <taxon>Rhodospirillales</taxon>
        <taxon>Rhodospirillaceae</taxon>
        <taxon>Roseospira</taxon>
    </lineage>
</organism>
<keyword evidence="2" id="KW-0051">Antiviral defense</keyword>
<dbReference type="InterPro" id="IPR043128">
    <property type="entry name" value="Rev_trsase/Diguanyl_cyclase"/>
</dbReference>
<dbReference type="GO" id="GO:0000166">
    <property type="term" value="F:nucleotide binding"/>
    <property type="evidence" value="ECO:0007669"/>
    <property type="project" value="UniProtKB-KW"/>
</dbReference>
<dbReference type="Pfam" id="PF22335">
    <property type="entry name" value="Cas10-Cmr2_palm2"/>
    <property type="match status" value="1"/>
</dbReference>
<feature type="domain" description="Cas10/Cmr2 second palm" evidence="4">
    <location>
        <begin position="268"/>
        <end position="417"/>
    </location>
</feature>
<dbReference type="GO" id="GO:0051607">
    <property type="term" value="P:defense response to virus"/>
    <property type="evidence" value="ECO:0007669"/>
    <property type="project" value="UniProtKB-KW"/>
</dbReference>
<evidence type="ECO:0000313" key="6">
    <source>
        <dbReference type="Proteomes" id="UP000555728"/>
    </source>
</evidence>
<accession>A0A7W6WK57</accession>
<dbReference type="EMBL" id="JACIGI010000007">
    <property type="protein sequence ID" value="MBB4285419.1"/>
    <property type="molecule type" value="Genomic_DNA"/>
</dbReference>
<comment type="caution">
    <text evidence="5">The sequence shown here is derived from an EMBL/GenBank/DDBJ whole genome shotgun (WGS) entry which is preliminary data.</text>
</comment>
<name>A0A7W6WK57_9PROT</name>
<protein>
    <recommendedName>
        <fullName evidence="4">Cas10/Cmr2 second palm domain-containing protein</fullName>
    </recommendedName>
</protein>
<feature type="region of interest" description="Disordered" evidence="3">
    <location>
        <begin position="155"/>
        <end position="191"/>
    </location>
</feature>
<dbReference type="Gene3D" id="3.30.70.270">
    <property type="match status" value="1"/>
</dbReference>
<sequence length="588" mass="63461">MMGTWLCRVEGVNFNTTVFDTNDLSTVRGASLGLLHLDRAVTQTFPTCKTIFSGASQCAVVVERDGDEATVTQAVRKEINAVLSDRAAVREGLDKKGEAAPPFPALTTVIDVVPVADERKETVAAALRIAEARNRSRQFRQWTLDPLEVSTDGKDVGAFEHGRPGTVAVPLPKDKGRPRVLTGDGDDTLTDAETETAAPKRLSFAVAAKREYGRTARQKFYAHELGSDALLTKNGDRLGFVDSLEDMPHADWTKDALKAMPQSVRNKIAVVYADGNGFGAIREQVGVEAFSKALAPLRKALLKAIITWFVGHARGAKYDELFLIESEKRHGRVRRGLRLETLMWGGDELLFAMPAWLALPFVAGLHAATRDWTIGGHALTQAIGVTIAHHKTPIRQLTRLAHEAADGAKAADLKNRTTVTVDVFESLAPPDAGNGLDRARDRLFGAPDPSSGEAAIGETERARLLAMPGDSLEAFIVALGSEKQKDEDNTALPRSQMYAALRAARAKTPCLADDKAAAAVRDALDTYAERMGKGGLDDVFPARNRPPSVAERPLGLELALVTELWDYIHPGGLDIPPMTVTGDAGDSE</sequence>
<dbReference type="AlphaFoldDB" id="A0A7W6WK57"/>
<evidence type="ECO:0000256" key="3">
    <source>
        <dbReference type="SAM" id="MobiDB-lite"/>
    </source>
</evidence>
<evidence type="ECO:0000256" key="2">
    <source>
        <dbReference type="ARBA" id="ARBA00023118"/>
    </source>
</evidence>
<dbReference type="Proteomes" id="UP000555728">
    <property type="component" value="Unassembled WGS sequence"/>
</dbReference>
<keyword evidence="1" id="KW-0547">Nucleotide-binding</keyword>
<evidence type="ECO:0000259" key="4">
    <source>
        <dbReference type="Pfam" id="PF22335"/>
    </source>
</evidence>
<dbReference type="InterPro" id="IPR054767">
    <property type="entry name" value="Cas10-Cmr2_palm2"/>
</dbReference>